<dbReference type="Proteomes" id="UP001525961">
    <property type="component" value="Unassembled WGS sequence"/>
</dbReference>
<dbReference type="Pfam" id="PF13808">
    <property type="entry name" value="DDE_Tnp_1_assoc"/>
    <property type="match status" value="1"/>
</dbReference>
<accession>A0ABT2N329</accession>
<comment type="caution">
    <text evidence="2">The sequence shown here is derived from an EMBL/GenBank/DDBJ whole genome shotgun (WGS) entry which is preliminary data.</text>
</comment>
<evidence type="ECO:0000313" key="3">
    <source>
        <dbReference type="Proteomes" id="UP001525961"/>
    </source>
</evidence>
<gene>
    <name evidence="2" type="ORF">NG792_05050</name>
</gene>
<dbReference type="RefSeq" id="WP_261197407.1">
    <property type="nucleotide sequence ID" value="NZ_JAMXFA010000005.1"/>
</dbReference>
<keyword evidence="3" id="KW-1185">Reference proteome</keyword>
<sequence>MSQGAIVEAFAALDDCRRPAGMRHQQSLCLALFTRAVAAGNRGFIAIGDCLKAYPDELWELFKPEKKPLPSYSTLRRTLLRIAQQRYSACLSVFFELTQ</sequence>
<feature type="domain" description="H repeat-associated protein N-terminal" evidence="1">
    <location>
        <begin position="8"/>
        <end position="92"/>
    </location>
</feature>
<proteinExistence type="predicted"/>
<organism evidence="2 3">
    <name type="scientific">Laspinema olomoucense D3b</name>
    <dbReference type="NCBI Taxonomy" id="2953688"/>
    <lineage>
        <taxon>Bacteria</taxon>
        <taxon>Bacillati</taxon>
        <taxon>Cyanobacteriota</taxon>
        <taxon>Cyanophyceae</taxon>
        <taxon>Oscillatoriophycideae</taxon>
        <taxon>Oscillatoriales</taxon>
        <taxon>Laspinemataceae</taxon>
        <taxon>Laspinema</taxon>
        <taxon>Laspinema olomoucense</taxon>
    </lineage>
</organism>
<dbReference type="InterPro" id="IPR032806">
    <property type="entry name" value="YbfD_N"/>
</dbReference>
<protein>
    <submittedName>
        <fullName evidence="2">Transposase family protein</fullName>
    </submittedName>
</protein>
<dbReference type="EMBL" id="JAMXFA010000005">
    <property type="protein sequence ID" value="MCT7977094.1"/>
    <property type="molecule type" value="Genomic_DNA"/>
</dbReference>
<reference evidence="2 3" key="1">
    <citation type="journal article" date="2022" name="Front. Microbiol.">
        <title>High genomic differentiation and limited gene flow indicate recent cryptic speciation within the genus Laspinema (cyanobacteria).</title>
        <authorList>
            <person name="Stanojkovic A."/>
            <person name="Skoupy S."/>
            <person name="Skaloud P."/>
            <person name="Dvorak P."/>
        </authorList>
    </citation>
    <scope>NUCLEOTIDE SEQUENCE [LARGE SCALE GENOMIC DNA]</scope>
    <source>
        <strain evidence="2 3">D3b</strain>
    </source>
</reference>
<name>A0ABT2N329_9CYAN</name>
<evidence type="ECO:0000313" key="2">
    <source>
        <dbReference type="EMBL" id="MCT7977094.1"/>
    </source>
</evidence>
<evidence type="ECO:0000259" key="1">
    <source>
        <dbReference type="Pfam" id="PF13808"/>
    </source>
</evidence>